<feature type="domain" description="ABC transmembrane type-1" evidence="8">
    <location>
        <begin position="95"/>
        <end position="308"/>
    </location>
</feature>
<evidence type="ECO:0000256" key="5">
    <source>
        <dbReference type="ARBA" id="ARBA00022989"/>
    </source>
</evidence>
<keyword evidence="3" id="KW-1003">Cell membrane</keyword>
<evidence type="ECO:0000256" key="4">
    <source>
        <dbReference type="ARBA" id="ARBA00022692"/>
    </source>
</evidence>
<dbReference type="Gene3D" id="1.10.3720.10">
    <property type="entry name" value="MetI-like"/>
    <property type="match status" value="1"/>
</dbReference>
<name>A0A6N9Q1V4_9BACL</name>
<reference evidence="9 10" key="1">
    <citation type="submission" date="2019-01" db="EMBL/GenBank/DDBJ databases">
        <title>Chengkuizengella sp. nov., isolated from deep-sea sediment of East Pacific Ocean.</title>
        <authorList>
            <person name="Yang J."/>
            <person name="Lai Q."/>
            <person name="Shao Z."/>
        </authorList>
    </citation>
    <scope>NUCLEOTIDE SEQUENCE [LARGE SCALE GENOMIC DNA]</scope>
    <source>
        <strain evidence="9 10">YPA3-1-1</strain>
    </source>
</reference>
<dbReference type="PANTHER" id="PTHR30193:SF37">
    <property type="entry name" value="INNER MEMBRANE ABC TRANSPORTER PERMEASE PROTEIN YCJO"/>
    <property type="match status" value="1"/>
</dbReference>
<dbReference type="OrthoDB" id="9785347at2"/>
<comment type="similarity">
    <text evidence="7">Belongs to the binding-protein-dependent transport system permease family.</text>
</comment>
<feature type="transmembrane region" description="Helical" evidence="7">
    <location>
        <begin position="133"/>
        <end position="154"/>
    </location>
</feature>
<feature type="transmembrane region" description="Helical" evidence="7">
    <location>
        <begin position="37"/>
        <end position="57"/>
    </location>
</feature>
<dbReference type="Proteomes" id="UP000448943">
    <property type="component" value="Unassembled WGS sequence"/>
</dbReference>
<dbReference type="PROSITE" id="PS50928">
    <property type="entry name" value="ABC_TM1"/>
    <property type="match status" value="1"/>
</dbReference>
<feature type="transmembrane region" description="Helical" evidence="7">
    <location>
        <begin position="99"/>
        <end position="121"/>
    </location>
</feature>
<accession>A0A6N9Q1V4</accession>
<proteinExistence type="inferred from homology"/>
<keyword evidence="5 7" id="KW-1133">Transmembrane helix</keyword>
<keyword evidence="6 7" id="KW-0472">Membrane</keyword>
<protein>
    <submittedName>
        <fullName evidence="9">Sugar ABC transporter permease</fullName>
    </submittedName>
</protein>
<dbReference type="GO" id="GO:0005886">
    <property type="term" value="C:plasma membrane"/>
    <property type="evidence" value="ECO:0007669"/>
    <property type="project" value="UniProtKB-SubCell"/>
</dbReference>
<dbReference type="Pfam" id="PF00528">
    <property type="entry name" value="BPD_transp_1"/>
    <property type="match status" value="1"/>
</dbReference>
<dbReference type="AlphaFoldDB" id="A0A6N9Q1V4"/>
<evidence type="ECO:0000313" key="10">
    <source>
        <dbReference type="Proteomes" id="UP000448943"/>
    </source>
</evidence>
<dbReference type="SUPFAM" id="SSF161098">
    <property type="entry name" value="MetI-like"/>
    <property type="match status" value="1"/>
</dbReference>
<dbReference type="GO" id="GO:0055085">
    <property type="term" value="P:transmembrane transport"/>
    <property type="evidence" value="ECO:0007669"/>
    <property type="project" value="InterPro"/>
</dbReference>
<evidence type="ECO:0000259" key="8">
    <source>
        <dbReference type="PROSITE" id="PS50928"/>
    </source>
</evidence>
<comment type="caution">
    <text evidence="9">The sequence shown here is derived from an EMBL/GenBank/DDBJ whole genome shotgun (WGS) entry which is preliminary data.</text>
</comment>
<feature type="transmembrane region" description="Helical" evidence="7">
    <location>
        <begin position="174"/>
        <end position="192"/>
    </location>
</feature>
<feature type="transmembrane region" description="Helical" evidence="7">
    <location>
        <begin position="287"/>
        <end position="311"/>
    </location>
</feature>
<comment type="subcellular location">
    <subcellularLocation>
        <location evidence="1 7">Cell membrane</location>
        <topology evidence="1 7">Multi-pass membrane protein</topology>
    </subcellularLocation>
</comment>
<keyword evidence="4 7" id="KW-0812">Transmembrane</keyword>
<keyword evidence="10" id="KW-1185">Reference proteome</keyword>
<evidence type="ECO:0000313" key="9">
    <source>
        <dbReference type="EMBL" id="NBI28174.1"/>
    </source>
</evidence>
<dbReference type="InterPro" id="IPR035906">
    <property type="entry name" value="MetI-like_sf"/>
</dbReference>
<evidence type="ECO:0000256" key="3">
    <source>
        <dbReference type="ARBA" id="ARBA00022475"/>
    </source>
</evidence>
<feature type="transmembrane region" description="Helical" evidence="7">
    <location>
        <begin position="236"/>
        <end position="253"/>
    </location>
</feature>
<dbReference type="PANTHER" id="PTHR30193">
    <property type="entry name" value="ABC TRANSPORTER PERMEASE PROTEIN"/>
    <property type="match status" value="1"/>
</dbReference>
<dbReference type="InterPro" id="IPR000515">
    <property type="entry name" value="MetI-like"/>
</dbReference>
<dbReference type="InterPro" id="IPR051393">
    <property type="entry name" value="ABC_transporter_permease"/>
</dbReference>
<sequence length="318" mass="36438">MEGGFPMEVHTKIRTKSNNKPRFKSGLQARKDALSGYLYVAPFFILFLTFGIFPIFYNLYISLFSWKLFGAEPEFIGLQNYVWLLTDDPTFIKAVVNTFSIWIISTIPQLFIALVLAYVLNQAFVKMKDLFRMAIFMPFITSILAVTIIFNSLFSRDFGLINFILGTEGLDWKNNRILTHFAIATMVNWRWIGYNTIIYMAGLQTIGKDLYEAATIDGANKIQQFFYITIPQLRPIILFTIIMSSIGGMSLFIEPLVFLDLRGGSANQGLTMFLYLYETAFGTKYNIGYSAAISWVMFVIVVMFALLNWFITTKVIKD</sequence>
<dbReference type="CDD" id="cd06261">
    <property type="entry name" value="TM_PBP2"/>
    <property type="match status" value="1"/>
</dbReference>
<evidence type="ECO:0000256" key="1">
    <source>
        <dbReference type="ARBA" id="ARBA00004651"/>
    </source>
</evidence>
<evidence type="ECO:0000256" key="7">
    <source>
        <dbReference type="RuleBase" id="RU363032"/>
    </source>
</evidence>
<evidence type="ECO:0000256" key="2">
    <source>
        <dbReference type="ARBA" id="ARBA00022448"/>
    </source>
</evidence>
<dbReference type="EMBL" id="SIJB01000012">
    <property type="protein sequence ID" value="NBI28174.1"/>
    <property type="molecule type" value="Genomic_DNA"/>
</dbReference>
<gene>
    <name evidence="9" type="ORF">ERL59_04285</name>
</gene>
<keyword evidence="2 7" id="KW-0813">Transport</keyword>
<organism evidence="9 10">
    <name type="scientific">Chengkuizengella marina</name>
    <dbReference type="NCBI Taxonomy" id="2507566"/>
    <lineage>
        <taxon>Bacteria</taxon>
        <taxon>Bacillati</taxon>
        <taxon>Bacillota</taxon>
        <taxon>Bacilli</taxon>
        <taxon>Bacillales</taxon>
        <taxon>Paenibacillaceae</taxon>
        <taxon>Chengkuizengella</taxon>
    </lineage>
</organism>
<evidence type="ECO:0000256" key="6">
    <source>
        <dbReference type="ARBA" id="ARBA00023136"/>
    </source>
</evidence>